<keyword evidence="2" id="KW-1185">Reference proteome</keyword>
<reference evidence="2" key="1">
    <citation type="submission" date="2017-05" db="EMBL/GenBank/DDBJ databases">
        <authorList>
            <person name="Sharma S."/>
            <person name="Sidhu C."/>
            <person name="Pinnaka A.K."/>
        </authorList>
    </citation>
    <scope>NUCLEOTIDE SEQUENCE [LARGE SCALE GENOMIC DNA]</scope>
    <source>
        <strain evidence="2">AK93</strain>
    </source>
</reference>
<dbReference type="EMBL" id="NFZW01000007">
    <property type="protein sequence ID" value="RFA37434.1"/>
    <property type="molecule type" value="Genomic_DNA"/>
</dbReference>
<comment type="caution">
    <text evidence="1">The sequence shown here is derived from an EMBL/GenBank/DDBJ whole genome shotgun (WGS) entry which is preliminary data.</text>
</comment>
<dbReference type="Pfam" id="PF09938">
    <property type="entry name" value="DUF2170"/>
    <property type="match status" value="1"/>
</dbReference>
<evidence type="ECO:0008006" key="3">
    <source>
        <dbReference type="Google" id="ProtNLM"/>
    </source>
</evidence>
<evidence type="ECO:0000313" key="2">
    <source>
        <dbReference type="Proteomes" id="UP000256763"/>
    </source>
</evidence>
<evidence type="ECO:0000313" key="1">
    <source>
        <dbReference type="EMBL" id="RFA37434.1"/>
    </source>
</evidence>
<accession>A0A3E0WWQ6</accession>
<dbReference type="InterPro" id="IPR019231">
    <property type="entry name" value="DUF2170"/>
</dbReference>
<dbReference type="Proteomes" id="UP000256763">
    <property type="component" value="Unassembled WGS sequence"/>
</dbReference>
<dbReference type="RefSeq" id="WP_116301770.1">
    <property type="nucleotide sequence ID" value="NZ_NFZV01000006.1"/>
</dbReference>
<gene>
    <name evidence="1" type="ORF">CAL65_09105</name>
</gene>
<dbReference type="AlphaFoldDB" id="A0A3E0WWQ6"/>
<proteinExistence type="predicted"/>
<sequence>MYQLLEQLEGQTTREGFSLSVSVLQPDDDFDVLQVTVEGRDEFPVYISRDEQQLLCITYLWTESEVKPESRSELLEHLLELNLPMPLSSFSKIGGQYVVFGALTPEPTTEALIREIETLSDNTLTAVEALQEYLQA</sequence>
<dbReference type="OrthoDB" id="6196950at2"/>
<protein>
    <recommendedName>
        <fullName evidence="3">DUF2170 domain-containing protein</fullName>
    </recommendedName>
</protein>
<name>A0A3E0WWQ6_9GAMM</name>
<organism evidence="1 2">
    <name type="scientific">Alkalilimnicola ehrlichii</name>
    <dbReference type="NCBI Taxonomy" id="351052"/>
    <lineage>
        <taxon>Bacteria</taxon>
        <taxon>Pseudomonadati</taxon>
        <taxon>Pseudomonadota</taxon>
        <taxon>Gammaproteobacteria</taxon>
        <taxon>Chromatiales</taxon>
        <taxon>Ectothiorhodospiraceae</taxon>
        <taxon>Alkalilimnicola</taxon>
    </lineage>
</organism>